<dbReference type="NCBIfam" id="TIGR00254">
    <property type="entry name" value="GGDEF"/>
    <property type="match status" value="1"/>
</dbReference>
<dbReference type="EMBL" id="BMMX01000018">
    <property type="protein sequence ID" value="GGL00765.1"/>
    <property type="molecule type" value="Genomic_DNA"/>
</dbReference>
<feature type="transmembrane region" description="Helical" evidence="1">
    <location>
        <begin position="81"/>
        <end position="99"/>
    </location>
</feature>
<feature type="transmembrane region" description="Helical" evidence="1">
    <location>
        <begin position="214"/>
        <end position="232"/>
    </location>
</feature>
<dbReference type="CDD" id="cd01949">
    <property type="entry name" value="GGDEF"/>
    <property type="match status" value="1"/>
</dbReference>
<feature type="transmembrane region" description="Helical" evidence="1">
    <location>
        <begin position="274"/>
        <end position="293"/>
    </location>
</feature>
<organism evidence="4 5">
    <name type="scientific">Mangrovihabitans endophyticus</name>
    <dbReference type="NCBI Taxonomy" id="1751298"/>
    <lineage>
        <taxon>Bacteria</taxon>
        <taxon>Bacillati</taxon>
        <taxon>Actinomycetota</taxon>
        <taxon>Actinomycetes</taxon>
        <taxon>Micromonosporales</taxon>
        <taxon>Micromonosporaceae</taxon>
        <taxon>Mangrovihabitans</taxon>
    </lineage>
</organism>
<protein>
    <recommendedName>
        <fullName evidence="6">Diguanylate cyclase (GGDEF) domain-containing protein</fullName>
    </recommendedName>
</protein>
<dbReference type="Proteomes" id="UP000656042">
    <property type="component" value="Unassembled WGS sequence"/>
</dbReference>
<feature type="domain" description="GGDEF" evidence="3">
    <location>
        <begin position="370"/>
        <end position="498"/>
    </location>
</feature>
<dbReference type="SMART" id="SM00052">
    <property type="entry name" value="EAL"/>
    <property type="match status" value="1"/>
</dbReference>
<keyword evidence="5" id="KW-1185">Reference proteome</keyword>
<dbReference type="Pfam" id="PF00990">
    <property type="entry name" value="GGDEF"/>
    <property type="match status" value="1"/>
</dbReference>
<feature type="transmembrane region" description="Helical" evidence="1">
    <location>
        <begin position="48"/>
        <end position="69"/>
    </location>
</feature>
<dbReference type="InterPro" id="IPR052155">
    <property type="entry name" value="Biofilm_reg_signaling"/>
</dbReference>
<keyword evidence="1" id="KW-1133">Transmembrane helix</keyword>
<keyword evidence="1" id="KW-0812">Transmembrane</keyword>
<dbReference type="InterPro" id="IPR043128">
    <property type="entry name" value="Rev_trsase/Diguanyl_cyclase"/>
</dbReference>
<reference evidence="4" key="1">
    <citation type="journal article" date="2014" name="Int. J. Syst. Evol. Microbiol.">
        <title>Complete genome sequence of Corynebacterium casei LMG S-19264T (=DSM 44701T), isolated from a smear-ripened cheese.</title>
        <authorList>
            <consortium name="US DOE Joint Genome Institute (JGI-PGF)"/>
            <person name="Walter F."/>
            <person name="Albersmeier A."/>
            <person name="Kalinowski J."/>
            <person name="Ruckert C."/>
        </authorList>
    </citation>
    <scope>NUCLEOTIDE SEQUENCE</scope>
    <source>
        <strain evidence="4">CGMCC 4.7299</strain>
    </source>
</reference>
<dbReference type="Gene3D" id="3.30.70.270">
    <property type="match status" value="1"/>
</dbReference>
<dbReference type="PANTHER" id="PTHR44757:SF2">
    <property type="entry name" value="BIOFILM ARCHITECTURE MAINTENANCE PROTEIN MBAA"/>
    <property type="match status" value="1"/>
</dbReference>
<evidence type="ECO:0000259" key="2">
    <source>
        <dbReference type="PROSITE" id="PS50883"/>
    </source>
</evidence>
<dbReference type="InterPro" id="IPR001633">
    <property type="entry name" value="EAL_dom"/>
</dbReference>
<dbReference type="InterPro" id="IPR035919">
    <property type="entry name" value="EAL_sf"/>
</dbReference>
<dbReference type="CDD" id="cd01948">
    <property type="entry name" value="EAL"/>
    <property type="match status" value="1"/>
</dbReference>
<evidence type="ECO:0000313" key="5">
    <source>
        <dbReference type="Proteomes" id="UP000656042"/>
    </source>
</evidence>
<feature type="transmembrane region" description="Helical" evidence="1">
    <location>
        <begin position="299"/>
        <end position="317"/>
    </location>
</feature>
<dbReference type="Gene3D" id="3.20.20.450">
    <property type="entry name" value="EAL domain"/>
    <property type="match status" value="1"/>
</dbReference>
<evidence type="ECO:0000256" key="1">
    <source>
        <dbReference type="SAM" id="Phobius"/>
    </source>
</evidence>
<dbReference type="PROSITE" id="PS50883">
    <property type="entry name" value="EAL"/>
    <property type="match status" value="1"/>
</dbReference>
<comment type="caution">
    <text evidence="4">The sequence shown here is derived from an EMBL/GenBank/DDBJ whole genome shotgun (WGS) entry which is preliminary data.</text>
</comment>
<dbReference type="InterPro" id="IPR029787">
    <property type="entry name" value="Nucleotide_cyclase"/>
</dbReference>
<keyword evidence="1" id="KW-0472">Membrane</keyword>
<feature type="transmembrane region" description="Helical" evidence="1">
    <location>
        <begin position="244"/>
        <end position="262"/>
    </location>
</feature>
<feature type="domain" description="EAL" evidence="2">
    <location>
        <begin position="507"/>
        <end position="769"/>
    </location>
</feature>
<dbReference type="PANTHER" id="PTHR44757">
    <property type="entry name" value="DIGUANYLATE CYCLASE DGCP"/>
    <property type="match status" value="1"/>
</dbReference>
<dbReference type="SUPFAM" id="SSF55073">
    <property type="entry name" value="Nucleotide cyclase"/>
    <property type="match status" value="1"/>
</dbReference>
<evidence type="ECO:0000313" key="4">
    <source>
        <dbReference type="EMBL" id="GGL00765.1"/>
    </source>
</evidence>
<dbReference type="SMART" id="SM00267">
    <property type="entry name" value="GGDEF"/>
    <property type="match status" value="1"/>
</dbReference>
<feature type="transmembrane region" description="Helical" evidence="1">
    <location>
        <begin position="179"/>
        <end position="202"/>
    </location>
</feature>
<name>A0A8J3C2I4_9ACTN</name>
<sequence length="775" mass="81598">MRPEPVDAQGMATNPRIAVRHVWASVALLAAGVVWYVWYLFAGAGAEALSYTSVPVGGLLAVSAVHQLCRAVPMDPVALRFWRTTMAAFGLITVGYLWLAVDMLAHWDTAAVRQMPVPAALAVGLGFVTAMYGVARVPIGVPAAERGRLLLDRAIAFLGCSTLLWHFGLAPMLAAPHGWSIQAMVLIGLAFLLTVGAITKVAYLRADAVHPASLRLIAGLGLTAAVVAVLAVRGGDHAAVPSQAVVMPIASVLATLAVQAQWRGGARAGHGRAGAWLPYLAMVAIAVPLVAVATTEASWTAGSVIVAAVVVGGLIALRQFMAIRENARLLGDKRAQEERLQHEVTHDSLTGLANRALFHERLSLALTGPERACVLLVDLDDFKAVNDSLGHDVGDRLLVSAASVLRTAGGPGSLAARLGGDEFAVLLPGRLADAEALAARLTEAFGRPLGEDSLLVQASIGIAVVEPGATLDTVLRHADIAMYAAKQRGKAGHVRYEPGMAEPVLAHFQLGAELRRALDAGEFRVFYQPVVGLADRRLIGVEALVRWQHPTRGMVAPAEFIPAAERTGLIVELGRTVLRETCRQMAAWIAEFGPDAPVKVGPNVSGRQLHDPGFVADVRAALADHGLSSDRLVLEVTESSALRGRQVIAALHELDAMGVTLALDDFGTGESSLSLLRAFPASIVKLDKSFVDGIEIDDGDPAAGDARQAVARAVVQLARALRLDAVAEGIENEAQARALRELGYSLGQGFHLAPPMPAEKMTRLLAAARSAVRAA</sequence>
<evidence type="ECO:0000259" key="3">
    <source>
        <dbReference type="PROSITE" id="PS50887"/>
    </source>
</evidence>
<feature type="transmembrane region" description="Helical" evidence="1">
    <location>
        <begin position="119"/>
        <end position="137"/>
    </location>
</feature>
<dbReference type="AlphaFoldDB" id="A0A8J3C2I4"/>
<evidence type="ECO:0008006" key="6">
    <source>
        <dbReference type="Google" id="ProtNLM"/>
    </source>
</evidence>
<feature type="transmembrane region" description="Helical" evidence="1">
    <location>
        <begin position="21"/>
        <end position="42"/>
    </location>
</feature>
<dbReference type="Pfam" id="PF00563">
    <property type="entry name" value="EAL"/>
    <property type="match status" value="1"/>
</dbReference>
<dbReference type="InterPro" id="IPR000160">
    <property type="entry name" value="GGDEF_dom"/>
</dbReference>
<dbReference type="SUPFAM" id="SSF141868">
    <property type="entry name" value="EAL domain-like"/>
    <property type="match status" value="1"/>
</dbReference>
<proteinExistence type="predicted"/>
<accession>A0A8J3C2I4</accession>
<feature type="transmembrane region" description="Helical" evidence="1">
    <location>
        <begin position="149"/>
        <end position="167"/>
    </location>
</feature>
<reference evidence="4" key="2">
    <citation type="submission" date="2020-09" db="EMBL/GenBank/DDBJ databases">
        <authorList>
            <person name="Sun Q."/>
            <person name="Zhou Y."/>
        </authorList>
    </citation>
    <scope>NUCLEOTIDE SEQUENCE</scope>
    <source>
        <strain evidence="4">CGMCC 4.7299</strain>
    </source>
</reference>
<dbReference type="PROSITE" id="PS50887">
    <property type="entry name" value="GGDEF"/>
    <property type="match status" value="1"/>
</dbReference>
<gene>
    <name evidence="4" type="ORF">GCM10012284_39130</name>
</gene>